<name>Q2GK94_ANAPZ</name>
<accession>Q2GK94</accession>
<gene>
    <name evidence="1" type="ordered locus">APH_0619</name>
</gene>
<reference evidence="1 2" key="1">
    <citation type="journal article" date="2006" name="PLoS Genet.">
        <title>Comparative genomics of emerging human ehrlichiosis agents.</title>
        <authorList>
            <person name="Dunning Hotopp J.C."/>
            <person name="Lin M."/>
            <person name="Madupu R."/>
            <person name="Crabtree J."/>
            <person name="Angiuoli S.V."/>
            <person name="Eisen J.A."/>
            <person name="Seshadri R."/>
            <person name="Ren Q."/>
            <person name="Wu M."/>
            <person name="Utterback T.R."/>
            <person name="Smith S."/>
            <person name="Lewis M."/>
            <person name="Khouri H."/>
            <person name="Zhang C."/>
            <person name="Niu H."/>
            <person name="Lin Q."/>
            <person name="Ohashi N."/>
            <person name="Zhi N."/>
            <person name="Nelson W."/>
            <person name="Brinkac L.M."/>
            <person name="Dodson R.J."/>
            <person name="Rosovitz M.J."/>
            <person name="Sundaram J."/>
            <person name="Daugherty S.C."/>
            <person name="Davidsen T."/>
            <person name="Durkin A.S."/>
            <person name="Gwinn M."/>
            <person name="Haft D.H."/>
            <person name="Selengut J.D."/>
            <person name="Sullivan S.A."/>
            <person name="Zafar N."/>
            <person name="Zhou L."/>
            <person name="Benahmed F."/>
            <person name="Forberger H."/>
            <person name="Halpin R."/>
            <person name="Mulligan S."/>
            <person name="Robinson J."/>
            <person name="White O."/>
            <person name="Rikihisa Y."/>
            <person name="Tettelin H."/>
        </authorList>
    </citation>
    <scope>NUCLEOTIDE SEQUENCE [LARGE SCALE GENOMIC DNA]</scope>
    <source>
        <strain evidence="1 2">HZ</strain>
    </source>
</reference>
<dbReference type="AlphaFoldDB" id="Q2GK94"/>
<dbReference type="EMBL" id="CP000235">
    <property type="protein sequence ID" value="ABD43964.1"/>
    <property type="molecule type" value="Genomic_DNA"/>
</dbReference>
<proteinExistence type="predicted"/>
<dbReference type="HOGENOM" id="CLU_3394799_0_0_5"/>
<sequence>MLIAMGYGTIQARKKGVLMRYLHACKVQHLP</sequence>
<protein>
    <submittedName>
        <fullName evidence="1">Uncharacterized protein</fullName>
    </submittedName>
</protein>
<dbReference type="KEGG" id="aph:APH_0619"/>
<organism evidence="1 2">
    <name type="scientific">Anaplasma phagocytophilum (strain HZ)</name>
    <dbReference type="NCBI Taxonomy" id="212042"/>
    <lineage>
        <taxon>Bacteria</taxon>
        <taxon>Pseudomonadati</taxon>
        <taxon>Pseudomonadota</taxon>
        <taxon>Alphaproteobacteria</taxon>
        <taxon>Rickettsiales</taxon>
        <taxon>Anaplasmataceae</taxon>
        <taxon>Anaplasma</taxon>
        <taxon>phagocytophilum group</taxon>
    </lineage>
</organism>
<keyword evidence="2" id="KW-1185">Reference proteome</keyword>
<dbReference type="EnsemblBacteria" id="ABD43964">
    <property type="protein sequence ID" value="ABD43964"/>
    <property type="gene ID" value="APH_0619"/>
</dbReference>
<evidence type="ECO:0000313" key="1">
    <source>
        <dbReference type="EMBL" id="ABD43964.1"/>
    </source>
</evidence>
<dbReference type="Proteomes" id="UP000001943">
    <property type="component" value="Chromosome"/>
</dbReference>
<evidence type="ECO:0000313" key="2">
    <source>
        <dbReference type="Proteomes" id="UP000001943"/>
    </source>
</evidence>
<dbReference type="PaxDb" id="212042-APH_0619"/>